<dbReference type="STRING" id="1245769.A0A0C7NCI4"/>
<dbReference type="HOGENOM" id="CLU_160156_0_0_1"/>
<dbReference type="RefSeq" id="XP_022629588.1">
    <property type="nucleotide sequence ID" value="XM_022770961.1"/>
</dbReference>
<dbReference type="InterPro" id="IPR024645">
    <property type="entry name" value="Mitochondr_Som1"/>
</dbReference>
<dbReference type="AlphaFoldDB" id="A0A0C7NCI4"/>
<dbReference type="EMBL" id="LN736367">
    <property type="protein sequence ID" value="CEP63371.1"/>
    <property type="molecule type" value="Genomic_DNA"/>
</dbReference>
<evidence type="ECO:0000313" key="2">
    <source>
        <dbReference type="Proteomes" id="UP000054304"/>
    </source>
</evidence>
<keyword evidence="2" id="KW-1185">Reference proteome</keyword>
<dbReference type="GeneID" id="34686872"/>
<sequence length="89" mass="10175">MAPPTPVFGREELAPVRNRIVEPCQLKSLIQHECEYDGLKYVCLPFKRVFQECVVGAQRRKTRFEVTTELTNGAVDVTVERFWSMGKGS</sequence>
<dbReference type="GO" id="GO:0042720">
    <property type="term" value="C:mitochondrial inner membrane peptidase complex"/>
    <property type="evidence" value="ECO:0007669"/>
    <property type="project" value="InterPro"/>
</dbReference>
<proteinExistence type="predicted"/>
<gene>
    <name evidence="1" type="ORF">LALA0_S08e00892g</name>
</gene>
<accession>A0A0C7NCI4</accession>
<dbReference type="Pfam" id="PF11093">
    <property type="entry name" value="Mitochondr_Som1"/>
    <property type="match status" value="1"/>
</dbReference>
<organism evidence="1 2">
    <name type="scientific">Lachancea lanzarotensis</name>
    <dbReference type="NCBI Taxonomy" id="1245769"/>
    <lineage>
        <taxon>Eukaryota</taxon>
        <taxon>Fungi</taxon>
        <taxon>Dikarya</taxon>
        <taxon>Ascomycota</taxon>
        <taxon>Saccharomycotina</taxon>
        <taxon>Saccharomycetes</taxon>
        <taxon>Saccharomycetales</taxon>
        <taxon>Saccharomycetaceae</taxon>
        <taxon>Lachancea</taxon>
    </lineage>
</organism>
<dbReference type="Proteomes" id="UP000054304">
    <property type="component" value="Unassembled WGS sequence"/>
</dbReference>
<reference evidence="1 2" key="1">
    <citation type="submission" date="2014-12" db="EMBL/GenBank/DDBJ databases">
        <authorList>
            <person name="Neuveglise Cecile"/>
        </authorList>
    </citation>
    <scope>NUCLEOTIDE SEQUENCE [LARGE SCALE GENOMIC DNA]</scope>
    <source>
        <strain evidence="1 2">CBS 12615</strain>
    </source>
</reference>
<name>A0A0C7NCI4_9SACH</name>
<dbReference type="OrthoDB" id="3983163at2759"/>
<protein>
    <submittedName>
        <fullName evidence="1">LALA0S08e00892g1_1</fullName>
    </submittedName>
</protein>
<evidence type="ECO:0000313" key="1">
    <source>
        <dbReference type="EMBL" id="CEP63371.1"/>
    </source>
</evidence>